<dbReference type="InterPro" id="IPR001304">
    <property type="entry name" value="C-type_lectin-like"/>
</dbReference>
<dbReference type="InterPro" id="IPR006600">
    <property type="entry name" value="HTH_CenpB_DNA-bd_dom"/>
</dbReference>
<dbReference type="EMBL" id="GL379837">
    <property type="protein sequence ID" value="EGT52526.1"/>
    <property type="molecule type" value="Genomic_DNA"/>
</dbReference>
<protein>
    <recommendedName>
        <fullName evidence="3">HTH CENPB-type domain-containing protein</fullName>
    </recommendedName>
</protein>
<dbReference type="InterPro" id="IPR006583">
    <property type="entry name" value="PAN-3_domain"/>
</dbReference>
<dbReference type="SMART" id="SM00674">
    <property type="entry name" value="CENPB"/>
    <property type="match status" value="1"/>
</dbReference>
<name>G0N490_CAEBE</name>
<dbReference type="InterPro" id="IPR016186">
    <property type="entry name" value="C-type_lectin-like/link_sf"/>
</dbReference>
<dbReference type="SUPFAM" id="SSF46689">
    <property type="entry name" value="Homeodomain-like"/>
    <property type="match status" value="1"/>
</dbReference>
<organism evidence="5">
    <name type="scientific">Caenorhabditis brenneri</name>
    <name type="common">Nematode worm</name>
    <dbReference type="NCBI Taxonomy" id="135651"/>
    <lineage>
        <taxon>Eukaryota</taxon>
        <taxon>Metazoa</taxon>
        <taxon>Ecdysozoa</taxon>
        <taxon>Nematoda</taxon>
        <taxon>Chromadorea</taxon>
        <taxon>Rhabditida</taxon>
        <taxon>Rhabditina</taxon>
        <taxon>Rhabditomorpha</taxon>
        <taxon>Rhabditoidea</taxon>
        <taxon>Rhabditidae</taxon>
        <taxon>Peloderinae</taxon>
        <taxon>Caenorhabditis</taxon>
    </lineage>
</organism>
<dbReference type="Pfam" id="PF03221">
    <property type="entry name" value="HTH_Tnp_Tc5"/>
    <property type="match status" value="1"/>
</dbReference>
<dbReference type="CDD" id="cd00037">
    <property type="entry name" value="CLECT"/>
    <property type="match status" value="1"/>
</dbReference>
<evidence type="ECO:0000256" key="2">
    <source>
        <dbReference type="ARBA" id="ARBA00023125"/>
    </source>
</evidence>
<gene>
    <name evidence="4" type="ORF">CAEBREN_06602</name>
</gene>
<evidence type="ECO:0000313" key="4">
    <source>
        <dbReference type="EMBL" id="EGT52526.1"/>
    </source>
</evidence>
<dbReference type="eggNOG" id="KOG4297">
    <property type="taxonomic scope" value="Eukaryota"/>
</dbReference>
<dbReference type="SMART" id="SM00605">
    <property type="entry name" value="CW"/>
    <property type="match status" value="1"/>
</dbReference>
<evidence type="ECO:0000313" key="5">
    <source>
        <dbReference type="Proteomes" id="UP000008068"/>
    </source>
</evidence>
<dbReference type="GO" id="GO:0003677">
    <property type="term" value="F:DNA binding"/>
    <property type="evidence" value="ECO:0007669"/>
    <property type="project" value="UniProtKB-KW"/>
</dbReference>
<dbReference type="Gene3D" id="3.10.100.10">
    <property type="entry name" value="Mannose-Binding Protein A, subunit A"/>
    <property type="match status" value="1"/>
</dbReference>
<dbReference type="HOGENOM" id="CLU_483335_0_0_1"/>
<dbReference type="Pfam" id="PF08277">
    <property type="entry name" value="PAN_3"/>
    <property type="match status" value="1"/>
</dbReference>
<dbReference type="STRING" id="135651.G0N490"/>
<dbReference type="SUPFAM" id="SSF56436">
    <property type="entry name" value="C-type lectin-like"/>
    <property type="match status" value="1"/>
</dbReference>
<keyword evidence="5" id="KW-1185">Reference proteome</keyword>
<dbReference type="GO" id="GO:0005634">
    <property type="term" value="C:nucleus"/>
    <property type="evidence" value="ECO:0007669"/>
    <property type="project" value="UniProtKB-SubCell"/>
</dbReference>
<comment type="subcellular location">
    <subcellularLocation>
        <location evidence="1">Nucleus</location>
    </subcellularLocation>
</comment>
<proteinExistence type="predicted"/>
<evidence type="ECO:0000256" key="1">
    <source>
        <dbReference type="ARBA" id="ARBA00004123"/>
    </source>
</evidence>
<dbReference type="Proteomes" id="UP000008068">
    <property type="component" value="Unassembled WGS sequence"/>
</dbReference>
<dbReference type="OrthoDB" id="5875523at2759"/>
<dbReference type="InParanoid" id="G0N490"/>
<reference evidence="5" key="1">
    <citation type="submission" date="2011-07" db="EMBL/GenBank/DDBJ databases">
        <authorList>
            <consortium name="Caenorhabditis brenneri Sequencing and Analysis Consortium"/>
            <person name="Wilson R.K."/>
        </authorList>
    </citation>
    <scope>NUCLEOTIDE SEQUENCE [LARGE SCALE GENOMIC DNA]</scope>
    <source>
        <strain evidence="5">PB2801</strain>
    </source>
</reference>
<dbReference type="SMART" id="SM00034">
    <property type="entry name" value="CLECT"/>
    <property type="match status" value="1"/>
</dbReference>
<dbReference type="AlphaFoldDB" id="G0N490"/>
<evidence type="ECO:0000259" key="3">
    <source>
        <dbReference type="PROSITE" id="PS51253"/>
    </source>
</evidence>
<sequence length="564" mass="62862">MKQKSHVRRTHYGELNKLVWNYFKQCQSNGIVVNGKHLRDQALKFARQLGLDAFRGSEGWLDAFKRRHQIELKTMTGYPVCYDEDGVFENIEMDQHLQNTQHQNVQFFNNSVASAPEEFASSFFNSLNGFQQQPILPPQQPESAASLIPLRTMINSMISNPTTAPLFMDSAVTGIHNLPSTSNEPQEAPNRPSLTLDEIGSRNQETIQAVLKSCQIKIEDKDVNFALNTLRTYILTTVPDAMGLLVQLQEMLATVTPGIKEKCEQVLSVFWGKPTNFSASGSYRIQANSWVDCYGDCLKSAYCVLAAGNDNECVLHDYQTVFEVAQLDETSGLKVAMRINETTCPVVISEKTSYFTVSDPTYPYTTFDYSYTYSMVGLWTFSYNVTRSCPPDWTMYSRPLSDYCLKLFGNPTTTYKQSQATDYCDDQNATLAGLETIKERDDMTALGRAINLQDARGLVFSGFWVSGVRKSSCSTLAQVATAACNSTKAFELSDKYITNLSGYIWAPSNPDGVSATGPYQDCIMLRTQTNGTTLLGMIDDVQCTYSTGSQFDIHGYVCGKVPGI</sequence>
<dbReference type="InterPro" id="IPR009057">
    <property type="entry name" value="Homeodomain-like_sf"/>
</dbReference>
<dbReference type="Gene3D" id="1.10.10.60">
    <property type="entry name" value="Homeodomain-like"/>
    <property type="match status" value="1"/>
</dbReference>
<dbReference type="InterPro" id="IPR016187">
    <property type="entry name" value="CTDL_fold"/>
</dbReference>
<keyword evidence="2" id="KW-0238">DNA-binding</keyword>
<dbReference type="PANTHER" id="PTHR47629:SF4">
    <property type="entry name" value="PAN-3 DOMAIN-CONTAINING PROTEIN"/>
    <property type="match status" value="1"/>
</dbReference>
<feature type="domain" description="HTH CENPB-type" evidence="3">
    <location>
        <begin position="3"/>
        <end position="74"/>
    </location>
</feature>
<dbReference type="PROSITE" id="PS51253">
    <property type="entry name" value="HTH_CENPB"/>
    <property type="match status" value="1"/>
</dbReference>
<accession>G0N490</accession>
<dbReference type="PANTHER" id="PTHR47629">
    <property type="entry name" value="C-TYPE LECTIN-RELATED"/>
    <property type="match status" value="1"/>
</dbReference>